<dbReference type="OrthoDB" id="1717578at2759"/>
<organism evidence="2 3">
    <name type="scientific">Prunus armeniaca</name>
    <name type="common">Apricot</name>
    <name type="synonym">Armeniaca vulgaris</name>
    <dbReference type="NCBI Taxonomy" id="36596"/>
    <lineage>
        <taxon>Eukaryota</taxon>
        <taxon>Viridiplantae</taxon>
        <taxon>Streptophyta</taxon>
        <taxon>Embryophyta</taxon>
        <taxon>Tracheophyta</taxon>
        <taxon>Spermatophyta</taxon>
        <taxon>Magnoliopsida</taxon>
        <taxon>eudicotyledons</taxon>
        <taxon>Gunneridae</taxon>
        <taxon>Pentapetalae</taxon>
        <taxon>rosids</taxon>
        <taxon>fabids</taxon>
        <taxon>Rosales</taxon>
        <taxon>Rosaceae</taxon>
        <taxon>Amygdaloideae</taxon>
        <taxon>Amygdaleae</taxon>
        <taxon>Prunus</taxon>
    </lineage>
</organism>
<evidence type="ECO:0000313" key="2">
    <source>
        <dbReference type="EMBL" id="CAB4296058.1"/>
    </source>
</evidence>
<gene>
    <name evidence="2" type="ORF">ORAREDHAP_LOCUS7581</name>
</gene>
<reference evidence="3" key="1">
    <citation type="journal article" date="2020" name="Genome Biol.">
        <title>Gamete binning: chromosome-level and haplotype-resolved genome assembly enabled by high-throughput single-cell sequencing of gamete genomes.</title>
        <authorList>
            <person name="Campoy J.A."/>
            <person name="Sun H."/>
            <person name="Goel M."/>
            <person name="Jiao W.-B."/>
            <person name="Folz-Donahue K."/>
            <person name="Wang N."/>
            <person name="Rubio M."/>
            <person name="Liu C."/>
            <person name="Kukat C."/>
            <person name="Ruiz D."/>
            <person name="Huettel B."/>
            <person name="Schneeberger K."/>
        </authorList>
    </citation>
    <scope>NUCLEOTIDE SEQUENCE [LARGE SCALE GENOMIC DNA]</scope>
    <source>
        <strain evidence="3">cv. Rojo Pasion</strain>
    </source>
</reference>
<accession>A0A6J5WCK7</accession>
<evidence type="ECO:0000256" key="1">
    <source>
        <dbReference type="SAM" id="MobiDB-lite"/>
    </source>
</evidence>
<sequence>MMDDHHHPKVEEERAKQKEKEDGSRMKPRWWNSADGPDEATTRPPKHPSPPSTGDRDLDITGQTYIQ</sequence>
<dbReference type="AlphaFoldDB" id="A0A6J5WCK7"/>
<dbReference type="EMBL" id="CAEKKB010000001">
    <property type="protein sequence ID" value="CAB4296058.1"/>
    <property type="molecule type" value="Genomic_DNA"/>
</dbReference>
<feature type="compositionally biased region" description="Basic and acidic residues" evidence="1">
    <location>
        <begin position="1"/>
        <end position="25"/>
    </location>
</feature>
<dbReference type="Proteomes" id="UP000507245">
    <property type="component" value="Unassembled WGS sequence"/>
</dbReference>
<evidence type="ECO:0000313" key="3">
    <source>
        <dbReference type="Proteomes" id="UP000507245"/>
    </source>
</evidence>
<protein>
    <submittedName>
        <fullName evidence="2">Uncharacterized protein</fullName>
    </submittedName>
</protein>
<name>A0A6J5WCK7_PRUAR</name>
<feature type="region of interest" description="Disordered" evidence="1">
    <location>
        <begin position="1"/>
        <end position="67"/>
    </location>
</feature>
<keyword evidence="3" id="KW-1185">Reference proteome</keyword>
<proteinExistence type="predicted"/>